<evidence type="ECO:0000313" key="8">
    <source>
        <dbReference type="EMBL" id="WOH16349.1"/>
    </source>
</evidence>
<dbReference type="EMBL" id="CP093351">
    <property type="protein sequence ID" value="WOH16349.1"/>
    <property type="molecule type" value="Genomic_DNA"/>
</dbReference>
<dbReference type="Proteomes" id="UP000077755">
    <property type="component" value="Chromosome 9"/>
</dbReference>
<dbReference type="PANTHER" id="PTHR31769">
    <property type="entry name" value="OS07G0462200 PROTEIN-RELATED"/>
    <property type="match status" value="1"/>
</dbReference>
<feature type="transmembrane region" description="Helical" evidence="7">
    <location>
        <begin position="54"/>
        <end position="75"/>
    </location>
</feature>
<sequence>MERNKLDIALILTLVILIALLSCALCIAAEFKKSKKKEIKLDGKFCYIPKSESYGLGIAALVCLFAAQIMSNLFVSRKLWFGRNRSCSSSNCEPRFSGISILLLSVSWISFVICAILVSAATSMSQSQAFGEGWLDGECYIVKDGVYIGSGILALFAVGTTLLSSIIASKNTQVDHVTPKIHAQVE</sequence>
<keyword evidence="9" id="KW-1185">Reference proteome</keyword>
<dbReference type="GO" id="GO:0012505">
    <property type="term" value="C:endomembrane system"/>
    <property type="evidence" value="ECO:0007669"/>
    <property type="project" value="UniProtKB-SubCell"/>
</dbReference>
<keyword evidence="3" id="KW-0732">Signal</keyword>
<keyword evidence="5 7" id="KW-0472">Membrane</keyword>
<keyword evidence="4 7" id="KW-1133">Transmembrane helix</keyword>
<dbReference type="PROSITE" id="PS51257">
    <property type="entry name" value="PROKAR_LIPOPROTEIN"/>
    <property type="match status" value="1"/>
</dbReference>
<evidence type="ECO:0000256" key="5">
    <source>
        <dbReference type="ARBA" id="ARBA00023136"/>
    </source>
</evidence>
<evidence type="ECO:0000256" key="1">
    <source>
        <dbReference type="ARBA" id="ARBA00004127"/>
    </source>
</evidence>
<evidence type="ECO:0000313" key="9">
    <source>
        <dbReference type="Proteomes" id="UP000077755"/>
    </source>
</evidence>
<evidence type="ECO:0000256" key="7">
    <source>
        <dbReference type="SAM" id="Phobius"/>
    </source>
</evidence>
<protein>
    <submittedName>
        <fullName evidence="8">Uncharacterized protein</fullName>
    </submittedName>
</protein>
<evidence type="ECO:0000256" key="3">
    <source>
        <dbReference type="ARBA" id="ARBA00022729"/>
    </source>
</evidence>
<dbReference type="InterPro" id="IPR009606">
    <property type="entry name" value="DEAL/Modifying_wall_lignin1/2"/>
</dbReference>
<reference evidence="8" key="2">
    <citation type="submission" date="2022-03" db="EMBL/GenBank/DDBJ databases">
        <title>Draft title - Genomic analysis of global carrot germplasm unveils the trajectory of domestication and the origin of high carotenoid orange carrot.</title>
        <authorList>
            <person name="Iorizzo M."/>
            <person name="Ellison S."/>
            <person name="Senalik D."/>
            <person name="Macko-Podgorni A."/>
            <person name="Grzebelus D."/>
            <person name="Bostan H."/>
            <person name="Rolling W."/>
            <person name="Curaba J."/>
            <person name="Simon P."/>
        </authorList>
    </citation>
    <scope>NUCLEOTIDE SEQUENCE</scope>
    <source>
        <tissue evidence="8">Leaf</tissue>
    </source>
</reference>
<feature type="transmembrane region" description="Helical" evidence="7">
    <location>
        <begin position="96"/>
        <end position="125"/>
    </location>
</feature>
<accession>A0AAF0Y131</accession>
<gene>
    <name evidence="8" type="ORF">DCAR_0935900</name>
</gene>
<comment type="similarity">
    <text evidence="6">Belongs to the DESIGUAL family.</text>
</comment>
<reference evidence="8" key="1">
    <citation type="journal article" date="2016" name="Nat. Genet.">
        <title>A high-quality carrot genome assembly provides new insights into carotenoid accumulation and asterid genome evolution.</title>
        <authorList>
            <person name="Iorizzo M."/>
            <person name="Ellison S."/>
            <person name="Senalik D."/>
            <person name="Zeng P."/>
            <person name="Satapoomin P."/>
            <person name="Huang J."/>
            <person name="Bowman M."/>
            <person name="Iovene M."/>
            <person name="Sanseverino W."/>
            <person name="Cavagnaro P."/>
            <person name="Yildiz M."/>
            <person name="Macko-Podgorni A."/>
            <person name="Moranska E."/>
            <person name="Grzebelus E."/>
            <person name="Grzebelus D."/>
            <person name="Ashrafi H."/>
            <person name="Zheng Z."/>
            <person name="Cheng S."/>
            <person name="Spooner D."/>
            <person name="Van Deynze A."/>
            <person name="Simon P."/>
        </authorList>
    </citation>
    <scope>NUCLEOTIDE SEQUENCE</scope>
    <source>
        <tissue evidence="8">Leaf</tissue>
    </source>
</reference>
<name>A0AAF0Y131_DAUCS</name>
<dbReference type="InterPro" id="IPR052222">
    <property type="entry name" value="DESIGUAL"/>
</dbReference>
<feature type="transmembrane region" description="Helical" evidence="7">
    <location>
        <begin position="145"/>
        <end position="168"/>
    </location>
</feature>
<comment type="subcellular location">
    <subcellularLocation>
        <location evidence="1">Endomembrane system</location>
        <topology evidence="1">Multi-pass membrane protein</topology>
    </subcellularLocation>
</comment>
<dbReference type="AlphaFoldDB" id="A0AAF0Y131"/>
<proteinExistence type="inferred from homology"/>
<organism evidence="8 9">
    <name type="scientific">Daucus carota subsp. sativus</name>
    <name type="common">Carrot</name>
    <dbReference type="NCBI Taxonomy" id="79200"/>
    <lineage>
        <taxon>Eukaryota</taxon>
        <taxon>Viridiplantae</taxon>
        <taxon>Streptophyta</taxon>
        <taxon>Embryophyta</taxon>
        <taxon>Tracheophyta</taxon>
        <taxon>Spermatophyta</taxon>
        <taxon>Magnoliopsida</taxon>
        <taxon>eudicotyledons</taxon>
        <taxon>Gunneridae</taxon>
        <taxon>Pentapetalae</taxon>
        <taxon>asterids</taxon>
        <taxon>campanulids</taxon>
        <taxon>Apiales</taxon>
        <taxon>Apiaceae</taxon>
        <taxon>Apioideae</taxon>
        <taxon>Scandiceae</taxon>
        <taxon>Daucinae</taxon>
        <taxon>Daucus</taxon>
        <taxon>Daucus sect. Daucus</taxon>
    </lineage>
</organism>
<evidence type="ECO:0000256" key="2">
    <source>
        <dbReference type="ARBA" id="ARBA00022692"/>
    </source>
</evidence>
<keyword evidence="2 7" id="KW-0812">Transmembrane</keyword>
<evidence type="ECO:0000256" key="4">
    <source>
        <dbReference type="ARBA" id="ARBA00022989"/>
    </source>
</evidence>
<evidence type="ECO:0000256" key="6">
    <source>
        <dbReference type="ARBA" id="ARBA00029467"/>
    </source>
</evidence>
<dbReference type="KEGG" id="dcr:108201883"/>
<dbReference type="Pfam" id="PF06749">
    <property type="entry name" value="DUF1218"/>
    <property type="match status" value="1"/>
</dbReference>